<accession>A0A9Q8P4C6</accession>
<feature type="active site" description="4-aspartylphosphate intermediate" evidence="10">
    <location>
        <position position="500"/>
    </location>
</feature>
<evidence type="ECO:0000313" key="17">
    <source>
        <dbReference type="EMBL" id="UJO12719.1"/>
    </source>
</evidence>
<dbReference type="InterPro" id="IPR023298">
    <property type="entry name" value="ATPase_P-typ_TM_dom_sf"/>
</dbReference>
<dbReference type="Proteomes" id="UP000756132">
    <property type="component" value="Chromosome 1"/>
</dbReference>
<dbReference type="GO" id="GO:0045332">
    <property type="term" value="P:phospholipid translocation"/>
    <property type="evidence" value="ECO:0007669"/>
    <property type="project" value="TreeGrafter"/>
</dbReference>
<organism evidence="17 18">
    <name type="scientific">Passalora fulva</name>
    <name type="common">Tomato leaf mold</name>
    <name type="synonym">Cladosporium fulvum</name>
    <dbReference type="NCBI Taxonomy" id="5499"/>
    <lineage>
        <taxon>Eukaryota</taxon>
        <taxon>Fungi</taxon>
        <taxon>Dikarya</taxon>
        <taxon>Ascomycota</taxon>
        <taxon>Pezizomycotina</taxon>
        <taxon>Dothideomycetes</taxon>
        <taxon>Dothideomycetidae</taxon>
        <taxon>Mycosphaerellales</taxon>
        <taxon>Mycosphaerellaceae</taxon>
        <taxon>Fulvia</taxon>
    </lineage>
</organism>
<dbReference type="PANTHER" id="PTHR24092">
    <property type="entry name" value="PROBABLE PHOSPHOLIPID-TRANSPORTING ATPASE"/>
    <property type="match status" value="1"/>
</dbReference>
<evidence type="ECO:0000256" key="14">
    <source>
        <dbReference type="SAM" id="MobiDB-lite"/>
    </source>
</evidence>
<feature type="binding site" evidence="11">
    <location>
        <position position="915"/>
    </location>
    <ligand>
        <name>ATP</name>
        <dbReference type="ChEBI" id="CHEBI:30616"/>
    </ligand>
</feature>
<dbReference type="InterPro" id="IPR006539">
    <property type="entry name" value="P-type_ATPase_IV"/>
</dbReference>
<feature type="region of interest" description="Disordered" evidence="14">
    <location>
        <begin position="727"/>
        <end position="771"/>
    </location>
</feature>
<feature type="binding site" evidence="11">
    <location>
        <position position="998"/>
    </location>
    <ligand>
        <name>ATP</name>
        <dbReference type="ChEBI" id="CHEBI:30616"/>
    </ligand>
</feature>
<feature type="transmembrane region" description="Helical" evidence="13">
    <location>
        <begin position="1154"/>
        <end position="1172"/>
    </location>
</feature>
<name>A0A9Q8P4C6_PASFU</name>
<dbReference type="Pfam" id="PF16212">
    <property type="entry name" value="PhoLip_ATPase_C"/>
    <property type="match status" value="1"/>
</dbReference>
<feature type="transmembrane region" description="Helical" evidence="13">
    <location>
        <begin position="391"/>
        <end position="413"/>
    </location>
</feature>
<reference evidence="17" key="2">
    <citation type="journal article" date="2022" name="Microb. Genom.">
        <title>A chromosome-scale genome assembly of the tomato pathogen Cladosporium fulvum reveals a compartmentalized genome architecture and the presence of a dispensable chromosome.</title>
        <authorList>
            <person name="Zaccaron A.Z."/>
            <person name="Chen L.H."/>
            <person name="Samaras A."/>
            <person name="Stergiopoulos I."/>
        </authorList>
    </citation>
    <scope>NUCLEOTIDE SEQUENCE</scope>
    <source>
        <strain evidence="17">Race5_Kim</strain>
    </source>
</reference>
<feature type="region of interest" description="Disordered" evidence="14">
    <location>
        <begin position="566"/>
        <end position="597"/>
    </location>
</feature>
<dbReference type="PANTHER" id="PTHR24092:SF174">
    <property type="entry name" value="PHOSPHOLIPID-TRANSPORTING ATPASE DNF3-RELATED"/>
    <property type="match status" value="1"/>
</dbReference>
<dbReference type="SUPFAM" id="SSF56784">
    <property type="entry name" value="HAD-like"/>
    <property type="match status" value="1"/>
</dbReference>
<dbReference type="Pfam" id="PF13246">
    <property type="entry name" value="Cation_ATPase"/>
    <property type="match status" value="1"/>
</dbReference>
<feature type="compositionally biased region" description="Basic and acidic residues" evidence="14">
    <location>
        <begin position="566"/>
        <end position="586"/>
    </location>
</feature>
<dbReference type="SUPFAM" id="SSF81660">
    <property type="entry name" value="Metal cation-transporting ATPase, ATP-binding domain N"/>
    <property type="match status" value="1"/>
</dbReference>
<dbReference type="Gene3D" id="3.40.1110.10">
    <property type="entry name" value="Calcium-transporting ATPase, cytoplasmic domain N"/>
    <property type="match status" value="2"/>
</dbReference>
<evidence type="ECO:0000256" key="4">
    <source>
        <dbReference type="ARBA" id="ARBA00022741"/>
    </source>
</evidence>
<feature type="binding site" evidence="11">
    <location>
        <position position="502"/>
    </location>
    <ligand>
        <name>ATP</name>
        <dbReference type="ChEBI" id="CHEBI:30616"/>
    </ligand>
</feature>
<evidence type="ECO:0000259" key="16">
    <source>
        <dbReference type="Pfam" id="PF16212"/>
    </source>
</evidence>
<dbReference type="NCBIfam" id="TIGR01652">
    <property type="entry name" value="ATPase-Plipid"/>
    <property type="match status" value="1"/>
</dbReference>
<feature type="compositionally biased region" description="Gly residues" evidence="14">
    <location>
        <begin position="1"/>
        <end position="11"/>
    </location>
</feature>
<comment type="similarity">
    <text evidence="13">Belongs to the cation transport ATPase (P-type) (TC 3.A.3) family. Type IV subfamily.</text>
</comment>
<keyword evidence="8 13" id="KW-1133">Transmembrane helix</keyword>
<keyword evidence="18" id="KW-1185">Reference proteome</keyword>
<dbReference type="SUPFAM" id="SSF81653">
    <property type="entry name" value="Calcium ATPase, transduction domain A"/>
    <property type="match status" value="1"/>
</dbReference>
<feature type="binding site" evidence="12">
    <location>
        <position position="500"/>
    </location>
    <ligand>
        <name>Mg(2+)</name>
        <dbReference type="ChEBI" id="CHEBI:18420"/>
    </ligand>
</feature>
<dbReference type="GO" id="GO:0000287">
    <property type="term" value="F:magnesium ion binding"/>
    <property type="evidence" value="ECO:0007669"/>
    <property type="project" value="UniProtKB-UniRule"/>
</dbReference>
<feature type="domain" description="P-type ATPase C-terminal" evidence="16">
    <location>
        <begin position="1024"/>
        <end position="1256"/>
    </location>
</feature>
<feature type="binding site" evidence="11">
    <location>
        <position position="686"/>
    </location>
    <ligand>
        <name>ATP</name>
        <dbReference type="ChEBI" id="CHEBI:30616"/>
    </ligand>
</feature>
<feature type="transmembrane region" description="Helical" evidence="13">
    <location>
        <begin position="144"/>
        <end position="163"/>
    </location>
</feature>
<feature type="binding site" evidence="11">
    <location>
        <position position="914"/>
    </location>
    <ligand>
        <name>ATP</name>
        <dbReference type="ChEBI" id="CHEBI:30616"/>
    </ligand>
</feature>
<evidence type="ECO:0000256" key="3">
    <source>
        <dbReference type="ARBA" id="ARBA00022723"/>
    </source>
</evidence>
<protein>
    <recommendedName>
        <fullName evidence="13">Phospholipid-transporting ATPase</fullName>
        <ecNumber evidence="13">7.6.2.1</ecNumber>
    </recommendedName>
</protein>
<dbReference type="EMBL" id="CP090163">
    <property type="protein sequence ID" value="UJO12719.1"/>
    <property type="molecule type" value="Genomic_DNA"/>
</dbReference>
<evidence type="ECO:0000256" key="11">
    <source>
        <dbReference type="PIRSR" id="PIRSR606539-2"/>
    </source>
</evidence>
<dbReference type="InterPro" id="IPR032631">
    <property type="entry name" value="P-type_ATPase_N"/>
</dbReference>
<feature type="domain" description="P-type ATPase N-terminal" evidence="15">
    <location>
        <begin position="90"/>
        <end position="147"/>
    </location>
</feature>
<feature type="binding site" evidence="11">
    <location>
        <position position="640"/>
    </location>
    <ligand>
        <name>ATP</name>
        <dbReference type="ChEBI" id="CHEBI:30616"/>
    </ligand>
</feature>
<dbReference type="GO" id="GO:0005802">
    <property type="term" value="C:trans-Golgi network"/>
    <property type="evidence" value="ECO:0007669"/>
    <property type="project" value="TreeGrafter"/>
</dbReference>
<feature type="binding site" evidence="12">
    <location>
        <position position="502"/>
    </location>
    <ligand>
        <name>Mg(2+)</name>
        <dbReference type="ChEBI" id="CHEBI:18420"/>
    </ligand>
</feature>
<dbReference type="InterPro" id="IPR036412">
    <property type="entry name" value="HAD-like_sf"/>
</dbReference>
<evidence type="ECO:0000256" key="13">
    <source>
        <dbReference type="RuleBase" id="RU362033"/>
    </source>
</evidence>
<reference evidence="17" key="1">
    <citation type="submission" date="2021-12" db="EMBL/GenBank/DDBJ databases">
        <authorList>
            <person name="Zaccaron A."/>
            <person name="Stergiopoulos I."/>
        </authorList>
    </citation>
    <scope>NUCLEOTIDE SEQUENCE</scope>
    <source>
        <strain evidence="17">Race5_Kim</strain>
    </source>
</reference>
<evidence type="ECO:0000256" key="6">
    <source>
        <dbReference type="ARBA" id="ARBA00022842"/>
    </source>
</evidence>
<keyword evidence="5 11" id="KW-0067">ATP-binding</keyword>
<comment type="catalytic activity">
    <reaction evidence="13">
        <text>ATP + H2O + phospholipidSide 1 = ADP + phosphate + phospholipidSide 2.</text>
        <dbReference type="EC" id="7.6.2.1"/>
    </reaction>
</comment>
<feature type="compositionally biased region" description="Polar residues" evidence="14">
    <location>
        <begin position="588"/>
        <end position="597"/>
    </location>
</feature>
<dbReference type="InterPro" id="IPR008250">
    <property type="entry name" value="ATPase_P-typ_transduc_dom_A_sf"/>
</dbReference>
<dbReference type="InterPro" id="IPR023214">
    <property type="entry name" value="HAD_sf"/>
</dbReference>
<dbReference type="SUPFAM" id="SSF81665">
    <property type="entry name" value="Calcium ATPase, transmembrane domain M"/>
    <property type="match status" value="1"/>
</dbReference>
<feature type="binding site" evidence="11">
    <location>
        <position position="709"/>
    </location>
    <ligand>
        <name>ATP</name>
        <dbReference type="ChEBI" id="CHEBI:30616"/>
    </ligand>
</feature>
<dbReference type="RefSeq" id="XP_047757085.1">
    <property type="nucleotide sequence ID" value="XM_047899528.1"/>
</dbReference>
<sequence>MANAAYGGGGECGDDVTTSNDKTTGQRAWLQSGEERVSWYDRSIKRPVEKAYQRYFIELVLREKALASSRDGRHVPLSVGDERLLVDERRGHGYISNSIRSSRYTLWDFLPNQIIFQATRLHNAFFICIGVPQTIPGLSTTGNYTTIIPLLFFILLTVVKEGYDDWCRHRLDKVENNSFAEVLKSKHDQDTTSGTCLSRALSTIPDPSTFPWSSKSGAVGQVVEEKDPDEDDDHAWAPIKWHSIRVGDILKLKRDDPVPADIVLLHATGEDGVAYIETMALDGETNLKTKQAPGSLQQQCRCIGDLKNCQANFVLEDPNKNLYDFNGKVTLNDKTLPLTLNEVVLRGSTLRNIDRAIGIVINTGEECKIRMNANHHPKAKRPRLERYANQVVLTLIFYVVVLSVGLSVGYILWHDRFETGAWYLNNGYPQFKQIIVGFLIMFNNVIPLALYVSLEIVKIGQMLMIQSDVEMYDEETNTPMTCNTNTILENLGQISYVLSDKTGTLTDNIMNFRGLSLGGVVWKHGDDSEGHGPSKDVGAVLDDRTTRTLAKGGEFELSTFRPSSDRRGLVVEEREVSSGSHREGSRPRASNTFSVRRSANHASRISRKAKEVILGLAICHTALPELKDGNIEFQASSPDELALVRAAQELGFLLIQRSSQRITIKVTTSNSEPVEESYDILDIVEFSSKRKRMSIIVRCPNGQLWLICKGADSTIIPRLRQHDLAARKSQEVRRSMDIGRRMQRKSEHQEPRNSFGGRPSLNIRGRSSGDVRPSMEIRRSLALGRATLEVPRASHDVRRSLENDLERCVNADDATLFEKCFRQIDDFASEGLRTLLYAHKYLSPAEYSAWNKTYQEATTSLVDREERVETAGEMMEQDLDLLGASAIEDKLQKGVPETIDRLRKANIRVWMLTGDKRETAINIAHSARLCLPTSLIYILDSTKGDLHGQISSVVYDDDAHRVAVIDGHTLSIITGLPDLRNMFFTALIDNVDSVIVCRASPSQKAEIAAHVGIGISGKEGLQAARVADYSIAQFRFLQRLLLVHGRYEYVRTMQALYQRHNGYTGTSLYESWSLTALNTLFTSLCVIVPGIFEQDLLPDTLLAVPELYTFGQRNKGLNLGMYFGWMLHAVVNALIAWFISWTSYGHFNVMGDNGLFALGVMCFTLGIVWTNWKLLVIETHYKTIIVGVSLVITVGGWFAWNGFMSGIYSNNLSPYDVKGGFGKVFGTEWAWWLTLIIAFTVLATMEIVYGAVKRNLIAARMWPPWKFTRHYRNRNLNAEDMELELWQEMERDPRIREQLRAMARGEDEYIVQEED</sequence>
<dbReference type="InterPro" id="IPR018303">
    <property type="entry name" value="ATPase_P-typ_P_site"/>
</dbReference>
<feature type="transmembrane region" description="Helical" evidence="13">
    <location>
        <begin position="1122"/>
        <end position="1142"/>
    </location>
</feature>
<dbReference type="Gene3D" id="3.40.50.1000">
    <property type="entry name" value="HAD superfamily/HAD-like"/>
    <property type="match status" value="1"/>
</dbReference>
<dbReference type="InterPro" id="IPR023299">
    <property type="entry name" value="ATPase_P-typ_cyto_dom_N"/>
</dbReference>
<evidence type="ECO:0000256" key="12">
    <source>
        <dbReference type="PIRSR" id="PIRSR606539-3"/>
    </source>
</evidence>
<keyword evidence="7 13" id="KW-1278">Translocase</keyword>
<dbReference type="GO" id="GO:0005886">
    <property type="term" value="C:plasma membrane"/>
    <property type="evidence" value="ECO:0007669"/>
    <property type="project" value="TreeGrafter"/>
</dbReference>
<feature type="binding site" evidence="11">
    <location>
        <position position="1004"/>
    </location>
    <ligand>
        <name>ATP</name>
        <dbReference type="ChEBI" id="CHEBI:30616"/>
    </ligand>
</feature>
<dbReference type="OrthoDB" id="377733at2759"/>
<dbReference type="GO" id="GO:0032456">
    <property type="term" value="P:endocytic recycling"/>
    <property type="evidence" value="ECO:0007669"/>
    <property type="project" value="TreeGrafter"/>
</dbReference>
<feature type="transmembrane region" description="Helical" evidence="13">
    <location>
        <begin position="433"/>
        <end position="454"/>
    </location>
</feature>
<feature type="compositionally biased region" description="Polar residues" evidence="14">
    <location>
        <begin position="16"/>
        <end position="26"/>
    </location>
</feature>
<dbReference type="Gene3D" id="2.70.150.10">
    <property type="entry name" value="Calcium-transporting ATPase, cytoplasmic transduction domain A"/>
    <property type="match status" value="1"/>
</dbReference>
<evidence type="ECO:0000259" key="15">
    <source>
        <dbReference type="Pfam" id="PF16209"/>
    </source>
</evidence>
<evidence type="ECO:0000256" key="10">
    <source>
        <dbReference type="PIRSR" id="PIRSR606539-1"/>
    </source>
</evidence>
<evidence type="ECO:0000256" key="2">
    <source>
        <dbReference type="ARBA" id="ARBA00022692"/>
    </source>
</evidence>
<feature type="binding site" evidence="11">
    <location>
        <position position="913"/>
    </location>
    <ligand>
        <name>ATP</name>
        <dbReference type="ChEBI" id="CHEBI:30616"/>
    </ligand>
</feature>
<dbReference type="GO" id="GO:0006892">
    <property type="term" value="P:post-Golgi vesicle-mediated transport"/>
    <property type="evidence" value="ECO:0007669"/>
    <property type="project" value="TreeGrafter"/>
</dbReference>
<dbReference type="GeneID" id="71980258"/>
<feature type="binding site" evidence="11">
    <location>
        <position position="500"/>
    </location>
    <ligand>
        <name>ATP</name>
        <dbReference type="ChEBI" id="CHEBI:30616"/>
    </ligand>
</feature>
<feature type="binding site" evidence="11">
    <location>
        <position position="501"/>
    </location>
    <ligand>
        <name>ATP</name>
        <dbReference type="ChEBI" id="CHEBI:30616"/>
    </ligand>
</feature>
<dbReference type="InterPro" id="IPR032630">
    <property type="entry name" value="P_typ_ATPase_c"/>
</dbReference>
<evidence type="ECO:0000313" key="18">
    <source>
        <dbReference type="Proteomes" id="UP000756132"/>
    </source>
</evidence>
<keyword evidence="6 12" id="KW-0460">Magnesium</keyword>
<evidence type="ECO:0000256" key="9">
    <source>
        <dbReference type="ARBA" id="ARBA00023136"/>
    </source>
</evidence>
<keyword evidence="3 12" id="KW-0479">Metal-binding</keyword>
<feature type="region of interest" description="Disordered" evidence="14">
    <location>
        <begin position="1"/>
        <end position="29"/>
    </location>
</feature>
<keyword evidence="9 13" id="KW-0472">Membrane</keyword>
<comment type="subcellular location">
    <subcellularLocation>
        <location evidence="1 13">Membrane</location>
        <topology evidence="1 13">Multi-pass membrane protein</topology>
    </subcellularLocation>
</comment>
<keyword evidence="2 13" id="KW-0812">Transmembrane</keyword>
<dbReference type="Pfam" id="PF16209">
    <property type="entry name" value="PhoLip_ATPase_N"/>
    <property type="match status" value="1"/>
</dbReference>
<dbReference type="EC" id="7.6.2.1" evidence="13"/>
<dbReference type="GO" id="GO:0005524">
    <property type="term" value="F:ATP binding"/>
    <property type="evidence" value="ECO:0007669"/>
    <property type="project" value="UniProtKB-UniRule"/>
</dbReference>
<comment type="cofactor">
    <cofactor evidence="12">
        <name>Mg(2+)</name>
        <dbReference type="ChEBI" id="CHEBI:18420"/>
    </cofactor>
</comment>
<feature type="transmembrane region" description="Helical" evidence="13">
    <location>
        <begin position="1229"/>
        <end position="1252"/>
    </location>
</feature>
<dbReference type="GO" id="GO:0140326">
    <property type="term" value="F:ATPase-coupled intramembrane lipid transporter activity"/>
    <property type="evidence" value="ECO:0007669"/>
    <property type="project" value="UniProtKB-EC"/>
</dbReference>
<evidence type="ECO:0000256" key="8">
    <source>
        <dbReference type="ARBA" id="ARBA00022989"/>
    </source>
</evidence>
<dbReference type="PROSITE" id="PS00154">
    <property type="entry name" value="ATPASE_E1_E2"/>
    <property type="match status" value="1"/>
</dbReference>
<proteinExistence type="inferred from homology"/>
<evidence type="ECO:0000256" key="1">
    <source>
        <dbReference type="ARBA" id="ARBA00004141"/>
    </source>
</evidence>
<feature type="compositionally biased region" description="Basic and acidic residues" evidence="14">
    <location>
        <begin position="727"/>
        <end position="751"/>
    </location>
</feature>
<gene>
    <name evidence="17" type="ORF">CLAFUR5_00380</name>
</gene>
<evidence type="ECO:0000256" key="7">
    <source>
        <dbReference type="ARBA" id="ARBA00022967"/>
    </source>
</evidence>
<feature type="transmembrane region" description="Helical" evidence="13">
    <location>
        <begin position="1184"/>
        <end position="1209"/>
    </location>
</feature>
<feature type="binding site" evidence="11">
    <location>
        <position position="833"/>
    </location>
    <ligand>
        <name>ATP</name>
        <dbReference type="ChEBI" id="CHEBI:30616"/>
    </ligand>
</feature>
<dbReference type="KEGG" id="ffu:CLAFUR5_00380"/>
<keyword evidence="4 11" id="KW-0547">Nucleotide-binding</keyword>
<evidence type="ECO:0000256" key="5">
    <source>
        <dbReference type="ARBA" id="ARBA00022840"/>
    </source>
</evidence>